<keyword evidence="1" id="KW-0732">Signal</keyword>
<reference evidence="2" key="2">
    <citation type="journal article" date="2008" name="Insect Biochem. Mol. Biol.">
        <title>Genome-wide identification of cuticular protein genes in the silkworm, Bombyx mori.</title>
        <authorList>
            <person name="Futahashi R."/>
            <person name="Okamoto S."/>
            <person name="Kawasaki H."/>
            <person name="Zhong Y."/>
            <person name="Iwanaga M."/>
            <person name="Mita K."/>
            <person name="Fujiwara H."/>
        </authorList>
    </citation>
    <scope>NUCLEOTIDE SEQUENCE</scope>
</reference>
<keyword evidence="4" id="KW-1185">Reference proteome</keyword>
<dbReference type="EMBL" id="BR000443">
    <property type="protein sequence ID" value="FAA00460.1"/>
    <property type="molecule type" value="mRNA"/>
</dbReference>
<dbReference type="GeneID" id="100379503"/>
<gene>
    <name evidence="2" type="primary">BmorCPG22</name>
    <name evidence="3" type="synonym">100379503</name>
</gene>
<feature type="chain" id="PRO_5036279934" evidence="1">
    <location>
        <begin position="18"/>
        <end position="107"/>
    </location>
</feature>
<evidence type="ECO:0000313" key="4">
    <source>
        <dbReference type="Proteomes" id="UP000005204"/>
    </source>
</evidence>
<name>C0H6E9_BOMMO</name>
<dbReference type="EnsemblMetazoa" id="NM_001173312.1">
    <property type="protein sequence ID" value="NP_001166783.1"/>
    <property type="gene ID" value="GeneID_100379503"/>
</dbReference>
<reference evidence="3" key="3">
    <citation type="submission" date="2022-06" db="UniProtKB">
        <authorList>
            <consortium name="EnsemblMetazoa"/>
        </authorList>
    </citation>
    <scope>IDENTIFICATION</scope>
    <source>
        <strain evidence="3">p50T (Dazao)</strain>
    </source>
</reference>
<feature type="signal peptide" evidence="1">
    <location>
        <begin position="1"/>
        <end position="17"/>
    </location>
</feature>
<reference evidence="4" key="1">
    <citation type="journal article" date="2008" name="Insect Biochem. Mol. Biol.">
        <title>The genome of a lepidopteran model insect, the silkworm Bombyx mori.</title>
        <authorList>
            <consortium name="International Silkworm Genome Consortium"/>
        </authorList>
    </citation>
    <scope>NUCLEOTIDE SEQUENCE [LARGE SCALE GENOMIC DNA]</scope>
    <source>
        <strain evidence="4">p50T</strain>
    </source>
</reference>
<evidence type="ECO:0000313" key="3">
    <source>
        <dbReference type="EnsemblMetazoa" id="NP_001166783.1"/>
    </source>
</evidence>
<protein>
    <submittedName>
        <fullName evidence="2">Putative cuticle protein</fullName>
    </submittedName>
</protein>
<dbReference type="AlphaFoldDB" id="C0H6E9"/>
<dbReference type="Proteomes" id="UP000005204">
    <property type="component" value="Unassembled WGS sequence"/>
</dbReference>
<accession>C0H6E9</accession>
<dbReference type="KEGG" id="bmor:100379503"/>
<proteinExistence type="evidence at transcript level"/>
<evidence type="ECO:0000313" key="2">
    <source>
        <dbReference type="EMBL" id="FAA00460.1"/>
    </source>
</evidence>
<organism evidence="2">
    <name type="scientific">Bombyx mori</name>
    <name type="common">Silk moth</name>
    <dbReference type="NCBI Taxonomy" id="7091"/>
    <lineage>
        <taxon>Eukaryota</taxon>
        <taxon>Metazoa</taxon>
        <taxon>Ecdysozoa</taxon>
        <taxon>Arthropoda</taxon>
        <taxon>Hexapoda</taxon>
        <taxon>Insecta</taxon>
        <taxon>Pterygota</taxon>
        <taxon>Neoptera</taxon>
        <taxon>Endopterygota</taxon>
        <taxon>Lepidoptera</taxon>
        <taxon>Glossata</taxon>
        <taxon>Ditrysia</taxon>
        <taxon>Bombycoidea</taxon>
        <taxon>Bombycidae</taxon>
        <taxon>Bombycinae</taxon>
        <taxon>Bombyx</taxon>
    </lineage>
</organism>
<dbReference type="RefSeq" id="NP_001166783.1">
    <property type="nucleotide sequence ID" value="NM_001173312.1"/>
</dbReference>
<evidence type="ECO:0000256" key="1">
    <source>
        <dbReference type="SAM" id="SignalP"/>
    </source>
</evidence>
<dbReference type="CTD" id="100379503"/>
<sequence length="107" mass="11007">MIAKIAALLCLFGMAQAGYLHGASSLGYGTGLGYASGLGYGSVGYHGYSPSYVSYAPAISSVSRYNVHSPVASYGYSPVSYGGYGGYGGIYGYGHGTYGGYGSKYLW</sequence>